<protein>
    <submittedName>
        <fullName evidence="2">Uncharacterized protein</fullName>
    </submittedName>
</protein>
<organism evidence="2 3">
    <name type="scientific">Remersonia thermophila</name>
    <dbReference type="NCBI Taxonomy" id="72144"/>
    <lineage>
        <taxon>Eukaryota</taxon>
        <taxon>Fungi</taxon>
        <taxon>Dikarya</taxon>
        <taxon>Ascomycota</taxon>
        <taxon>Pezizomycotina</taxon>
        <taxon>Sordariomycetes</taxon>
        <taxon>Sordariomycetidae</taxon>
        <taxon>Sordariales</taxon>
        <taxon>Sordariales incertae sedis</taxon>
        <taxon>Remersonia</taxon>
    </lineage>
</organism>
<dbReference type="RefSeq" id="XP_070869038.1">
    <property type="nucleotide sequence ID" value="XM_071008774.1"/>
</dbReference>
<dbReference type="GeneID" id="98123418"/>
<evidence type="ECO:0000256" key="1">
    <source>
        <dbReference type="SAM" id="MobiDB-lite"/>
    </source>
</evidence>
<dbReference type="Proteomes" id="UP001600064">
    <property type="component" value="Unassembled WGS sequence"/>
</dbReference>
<feature type="compositionally biased region" description="Pro residues" evidence="1">
    <location>
        <begin position="262"/>
        <end position="278"/>
    </location>
</feature>
<feature type="compositionally biased region" description="Pro residues" evidence="1">
    <location>
        <begin position="135"/>
        <end position="146"/>
    </location>
</feature>
<reference evidence="2 3" key="1">
    <citation type="journal article" date="2024" name="Commun. Biol.">
        <title>Comparative genomic analysis of thermophilic fungi reveals convergent evolutionary adaptations and gene losses.</title>
        <authorList>
            <person name="Steindorff A.S."/>
            <person name="Aguilar-Pontes M.V."/>
            <person name="Robinson A.J."/>
            <person name="Andreopoulos B."/>
            <person name="LaButti K."/>
            <person name="Kuo A."/>
            <person name="Mondo S."/>
            <person name="Riley R."/>
            <person name="Otillar R."/>
            <person name="Haridas S."/>
            <person name="Lipzen A."/>
            <person name="Grimwood J."/>
            <person name="Schmutz J."/>
            <person name="Clum A."/>
            <person name="Reid I.D."/>
            <person name="Moisan M.C."/>
            <person name="Butler G."/>
            <person name="Nguyen T.T.M."/>
            <person name="Dewar K."/>
            <person name="Conant G."/>
            <person name="Drula E."/>
            <person name="Henrissat B."/>
            <person name="Hansel C."/>
            <person name="Singer S."/>
            <person name="Hutchinson M.I."/>
            <person name="de Vries R.P."/>
            <person name="Natvig D.O."/>
            <person name="Powell A.J."/>
            <person name="Tsang A."/>
            <person name="Grigoriev I.V."/>
        </authorList>
    </citation>
    <scope>NUCLEOTIDE SEQUENCE [LARGE SCALE GENOMIC DNA]</scope>
    <source>
        <strain evidence="2 3">ATCC 22073</strain>
    </source>
</reference>
<feature type="compositionally biased region" description="Basic and acidic residues" evidence="1">
    <location>
        <begin position="236"/>
        <end position="247"/>
    </location>
</feature>
<accession>A0ABR4DLZ3</accession>
<feature type="compositionally biased region" description="Basic and acidic residues" evidence="1">
    <location>
        <begin position="306"/>
        <end position="317"/>
    </location>
</feature>
<proteinExistence type="predicted"/>
<feature type="compositionally biased region" description="Polar residues" evidence="1">
    <location>
        <begin position="283"/>
        <end position="295"/>
    </location>
</feature>
<feature type="compositionally biased region" description="Polar residues" evidence="1">
    <location>
        <begin position="171"/>
        <end position="187"/>
    </location>
</feature>
<feature type="region of interest" description="Disordered" evidence="1">
    <location>
        <begin position="82"/>
        <end position="317"/>
    </location>
</feature>
<comment type="caution">
    <text evidence="2">The sequence shown here is derived from an EMBL/GenBank/DDBJ whole genome shotgun (WGS) entry which is preliminary data.</text>
</comment>
<evidence type="ECO:0000313" key="2">
    <source>
        <dbReference type="EMBL" id="KAL2270314.1"/>
    </source>
</evidence>
<sequence>MASLFSDSERRFILAEMIKLSKLDVSILVEFVKEHRIQPDWMHMQLPVGRNMEQCVHAAEAMLDMPIQPPIISALKRKSLEEPPEFAAAKRQAMSSGQPSPHPLHALVSPPAAIQQRPNGSSLASSSASTAPISYVPPTPPNPAPTRRPRGRPPKQPQPLWQAYHPIAPSATPSQPHSPGVQAQTQPPRRLSAPALPDPTPKRETLPRIAPRPAAGAPASAEPAAQSPSLPSVDYQRWRDETMRKDYYQVQPADHTLRDRPQYPPILPRPESPYPPPRDMPRTQSTEPRQYTATPPTGAAGSSRKASHDASSEQNRT</sequence>
<feature type="compositionally biased region" description="Low complexity" evidence="1">
    <location>
        <begin position="121"/>
        <end position="134"/>
    </location>
</feature>
<dbReference type="EMBL" id="JAZGUE010000002">
    <property type="protein sequence ID" value="KAL2270314.1"/>
    <property type="molecule type" value="Genomic_DNA"/>
</dbReference>
<keyword evidence="3" id="KW-1185">Reference proteome</keyword>
<gene>
    <name evidence="2" type="ORF">VTJ83DRAFT_2498</name>
</gene>
<evidence type="ECO:0000313" key="3">
    <source>
        <dbReference type="Proteomes" id="UP001600064"/>
    </source>
</evidence>
<feature type="compositionally biased region" description="Low complexity" evidence="1">
    <location>
        <begin position="211"/>
        <end position="232"/>
    </location>
</feature>
<name>A0ABR4DLZ3_9PEZI</name>